<accession>A0A4C1Z1J7</accession>
<dbReference type="Proteomes" id="UP000299102">
    <property type="component" value="Unassembled WGS sequence"/>
</dbReference>
<dbReference type="AlphaFoldDB" id="A0A4C1Z1J7"/>
<reference evidence="1 2" key="1">
    <citation type="journal article" date="2019" name="Commun. Biol.">
        <title>The bagworm genome reveals a unique fibroin gene that provides high tensile strength.</title>
        <authorList>
            <person name="Kono N."/>
            <person name="Nakamura H."/>
            <person name="Ohtoshi R."/>
            <person name="Tomita M."/>
            <person name="Numata K."/>
            <person name="Arakawa K."/>
        </authorList>
    </citation>
    <scope>NUCLEOTIDE SEQUENCE [LARGE SCALE GENOMIC DNA]</scope>
</reference>
<protein>
    <recommendedName>
        <fullName evidence="3">RNA-directed DNA polymerase from mobile element jockey</fullName>
    </recommendedName>
</protein>
<evidence type="ECO:0000313" key="2">
    <source>
        <dbReference type="Proteomes" id="UP000299102"/>
    </source>
</evidence>
<keyword evidence="2" id="KW-1185">Reference proteome</keyword>
<gene>
    <name evidence="1" type="ORF">EVAR_53087_1</name>
</gene>
<proteinExistence type="predicted"/>
<sequence>MIFGQPAASSARTIGNSDNGVPLSAILTEGCRAPAPDLAHGPYGRVIVRHRPPPPARTECHLVPYKMCVPIMNGIGAWHWPPQTTRQRTVWAALQASLETLHLESSFATATDVDNVVNQLRLNLWTPHLLPSRGSIYIPSRTTQDYATSAKKESFWTRCYIDDSAETSRVAMNGCSTVYSTPITTPKPGKGGVAQWPSAQTTGYPAAARSYIVSFLHQRSFCVAVNEALSAPRPIRAGVLQDWEDDVMLAMYANDSTYFASFRRVDLAARKIQRVFDVLPDRLDKWRMTVNVGKPTALLTASQRIMSAQLRLRA</sequence>
<organism evidence="1 2">
    <name type="scientific">Eumeta variegata</name>
    <name type="common">Bagworm moth</name>
    <name type="synonym">Eumeta japonica</name>
    <dbReference type="NCBI Taxonomy" id="151549"/>
    <lineage>
        <taxon>Eukaryota</taxon>
        <taxon>Metazoa</taxon>
        <taxon>Ecdysozoa</taxon>
        <taxon>Arthropoda</taxon>
        <taxon>Hexapoda</taxon>
        <taxon>Insecta</taxon>
        <taxon>Pterygota</taxon>
        <taxon>Neoptera</taxon>
        <taxon>Endopterygota</taxon>
        <taxon>Lepidoptera</taxon>
        <taxon>Glossata</taxon>
        <taxon>Ditrysia</taxon>
        <taxon>Tineoidea</taxon>
        <taxon>Psychidae</taxon>
        <taxon>Oiketicinae</taxon>
        <taxon>Eumeta</taxon>
    </lineage>
</organism>
<evidence type="ECO:0008006" key="3">
    <source>
        <dbReference type="Google" id="ProtNLM"/>
    </source>
</evidence>
<name>A0A4C1Z1J7_EUMVA</name>
<dbReference type="EMBL" id="BGZK01001477">
    <property type="protein sequence ID" value="GBP80719.1"/>
    <property type="molecule type" value="Genomic_DNA"/>
</dbReference>
<comment type="caution">
    <text evidence="1">The sequence shown here is derived from an EMBL/GenBank/DDBJ whole genome shotgun (WGS) entry which is preliminary data.</text>
</comment>
<evidence type="ECO:0000313" key="1">
    <source>
        <dbReference type="EMBL" id="GBP80719.1"/>
    </source>
</evidence>